<keyword evidence="1" id="KW-0472">Membrane</keyword>
<name>A0A0S4PRN3_9HELI</name>
<proteinExistence type="predicted"/>
<sequence>MKGIYEHYLSHILFVIYIYFLVKALKLVCAYSASSYGRKIKA</sequence>
<reference evidence="3" key="1">
    <citation type="submission" date="2015-11" db="EMBL/GenBank/DDBJ databases">
        <authorList>
            <person name="Anvar S.Y."/>
        </authorList>
    </citation>
    <scope>NUCLEOTIDE SEQUENCE [LARGE SCALE GENOMIC DNA]</scope>
</reference>
<feature type="transmembrane region" description="Helical" evidence="1">
    <location>
        <begin position="12"/>
        <end position="33"/>
    </location>
</feature>
<keyword evidence="1" id="KW-1133">Transmembrane helix</keyword>
<evidence type="ECO:0000256" key="1">
    <source>
        <dbReference type="SAM" id="Phobius"/>
    </source>
</evidence>
<dbReference type="Proteomes" id="UP000064525">
    <property type="component" value="Chromosome I"/>
</dbReference>
<dbReference type="EMBL" id="LN907858">
    <property type="protein sequence ID" value="CUU38889.1"/>
    <property type="molecule type" value="Genomic_DNA"/>
</dbReference>
<protein>
    <submittedName>
        <fullName evidence="2">Uncharacterized protein</fullName>
    </submittedName>
</protein>
<gene>
    <name evidence="2" type="ORF">BN2458_PEG0002</name>
</gene>
<keyword evidence="1" id="KW-0812">Transmembrane</keyword>
<accession>A0A0S4PRN3</accession>
<organism evidence="2 3">
    <name type="scientific">Helicobacter typhlonius</name>
    <dbReference type="NCBI Taxonomy" id="76936"/>
    <lineage>
        <taxon>Bacteria</taxon>
        <taxon>Pseudomonadati</taxon>
        <taxon>Campylobacterota</taxon>
        <taxon>Epsilonproteobacteria</taxon>
        <taxon>Campylobacterales</taxon>
        <taxon>Helicobacteraceae</taxon>
        <taxon>Helicobacter</taxon>
    </lineage>
</organism>
<evidence type="ECO:0000313" key="2">
    <source>
        <dbReference type="EMBL" id="CUU38889.1"/>
    </source>
</evidence>
<dbReference type="AlphaFoldDB" id="A0A0S4PRN3"/>
<dbReference type="KEGG" id="hty:BN2458_PEG0002"/>
<evidence type="ECO:0000313" key="3">
    <source>
        <dbReference type="Proteomes" id="UP000064525"/>
    </source>
</evidence>